<evidence type="ECO:0000256" key="3">
    <source>
        <dbReference type="ARBA" id="ARBA00022884"/>
    </source>
</evidence>
<keyword evidence="4 7" id="KW-0689">Ribosomal protein</keyword>
<evidence type="ECO:0000256" key="5">
    <source>
        <dbReference type="ARBA" id="ARBA00023274"/>
    </source>
</evidence>
<dbReference type="SUPFAM" id="SSF54995">
    <property type="entry name" value="Ribosomal protein S6"/>
    <property type="match status" value="1"/>
</dbReference>
<dbReference type="InterPro" id="IPR020814">
    <property type="entry name" value="Ribosomal_S6_plastid/chlpt"/>
</dbReference>
<dbReference type="Gene3D" id="3.30.70.60">
    <property type="match status" value="1"/>
</dbReference>
<dbReference type="CDD" id="cd00473">
    <property type="entry name" value="bS6"/>
    <property type="match status" value="1"/>
</dbReference>
<dbReference type="EMBL" id="LCKS01000010">
    <property type="protein sequence ID" value="KKU02631.1"/>
    <property type="molecule type" value="Genomic_DNA"/>
</dbReference>
<dbReference type="Proteomes" id="UP000034264">
    <property type="component" value="Unassembled WGS sequence"/>
</dbReference>
<protein>
    <recommendedName>
        <fullName evidence="6 7">Small ribosomal subunit protein bS6</fullName>
    </recommendedName>
</protein>
<gene>
    <name evidence="7" type="primary">rpsF</name>
    <name evidence="8" type="ORF">UX05_C0010G0023</name>
</gene>
<sequence>MNKYDLTVLVKKAEGVEAKIEKLVQALEGKLGKFTEMGKKQLAYPIAKTREATFLNWVVEMPAESVVQLEKKLTIDREVLRHLCLRVR</sequence>
<keyword evidence="3 7" id="KW-0694">RNA-binding</keyword>
<evidence type="ECO:0000256" key="4">
    <source>
        <dbReference type="ARBA" id="ARBA00022980"/>
    </source>
</evidence>
<name>A0A0G1M348_9BACT</name>
<organism evidence="8 9">
    <name type="scientific">Candidatus Amesbacteria bacterium GW2011_GWC2_45_19</name>
    <dbReference type="NCBI Taxonomy" id="1618366"/>
    <lineage>
        <taxon>Bacteria</taxon>
        <taxon>Candidatus Amesiibacteriota</taxon>
    </lineage>
</organism>
<evidence type="ECO:0000256" key="7">
    <source>
        <dbReference type="HAMAP-Rule" id="MF_00360"/>
    </source>
</evidence>
<dbReference type="InterPro" id="IPR000529">
    <property type="entry name" value="Ribosomal_bS6"/>
</dbReference>
<proteinExistence type="inferred from homology"/>
<dbReference type="Pfam" id="PF01250">
    <property type="entry name" value="Ribosomal_S6"/>
    <property type="match status" value="1"/>
</dbReference>
<accession>A0A0G1M348</accession>
<dbReference type="NCBIfam" id="TIGR00166">
    <property type="entry name" value="S6"/>
    <property type="match status" value="1"/>
</dbReference>
<comment type="similarity">
    <text evidence="1 7">Belongs to the bacterial ribosomal protein bS6 family.</text>
</comment>
<evidence type="ECO:0000313" key="8">
    <source>
        <dbReference type="EMBL" id="KKU02631.1"/>
    </source>
</evidence>
<dbReference type="AlphaFoldDB" id="A0A0G1M348"/>
<dbReference type="InterPro" id="IPR035980">
    <property type="entry name" value="Ribosomal_bS6_sf"/>
</dbReference>
<dbReference type="PANTHER" id="PTHR21011:SF1">
    <property type="entry name" value="SMALL RIBOSOMAL SUBUNIT PROTEIN BS6M"/>
    <property type="match status" value="1"/>
</dbReference>
<evidence type="ECO:0000256" key="1">
    <source>
        <dbReference type="ARBA" id="ARBA00009512"/>
    </source>
</evidence>
<comment type="caution">
    <text evidence="8">The sequence shown here is derived from an EMBL/GenBank/DDBJ whole genome shotgun (WGS) entry which is preliminary data.</text>
</comment>
<dbReference type="GO" id="GO:0070181">
    <property type="term" value="F:small ribosomal subunit rRNA binding"/>
    <property type="evidence" value="ECO:0007669"/>
    <property type="project" value="TreeGrafter"/>
</dbReference>
<dbReference type="PANTHER" id="PTHR21011">
    <property type="entry name" value="MITOCHONDRIAL 28S RIBOSOMAL PROTEIN S6"/>
    <property type="match status" value="1"/>
</dbReference>
<evidence type="ECO:0000256" key="2">
    <source>
        <dbReference type="ARBA" id="ARBA00022730"/>
    </source>
</evidence>
<dbReference type="HAMAP" id="MF_00360">
    <property type="entry name" value="Ribosomal_bS6"/>
    <property type="match status" value="1"/>
</dbReference>
<dbReference type="GO" id="GO:0006412">
    <property type="term" value="P:translation"/>
    <property type="evidence" value="ECO:0007669"/>
    <property type="project" value="UniProtKB-UniRule"/>
</dbReference>
<dbReference type="GO" id="GO:0003735">
    <property type="term" value="F:structural constituent of ribosome"/>
    <property type="evidence" value="ECO:0007669"/>
    <property type="project" value="InterPro"/>
</dbReference>
<dbReference type="GO" id="GO:0022627">
    <property type="term" value="C:cytosolic small ribosomal subunit"/>
    <property type="evidence" value="ECO:0007669"/>
    <property type="project" value="TreeGrafter"/>
</dbReference>
<reference evidence="8 9" key="1">
    <citation type="journal article" date="2015" name="Nature">
        <title>rRNA introns, odd ribosomes, and small enigmatic genomes across a large radiation of phyla.</title>
        <authorList>
            <person name="Brown C.T."/>
            <person name="Hug L.A."/>
            <person name="Thomas B.C."/>
            <person name="Sharon I."/>
            <person name="Castelle C.J."/>
            <person name="Singh A."/>
            <person name="Wilkins M.J."/>
            <person name="Williams K.H."/>
            <person name="Banfield J.F."/>
        </authorList>
    </citation>
    <scope>NUCLEOTIDE SEQUENCE [LARGE SCALE GENOMIC DNA]</scope>
</reference>
<dbReference type="InterPro" id="IPR020815">
    <property type="entry name" value="Ribosomal_bS6_CS"/>
</dbReference>
<dbReference type="InterPro" id="IPR014717">
    <property type="entry name" value="Transl_elong_EF1B/ribsomal_bS6"/>
</dbReference>
<keyword evidence="5 7" id="KW-0687">Ribonucleoprotein</keyword>
<evidence type="ECO:0000256" key="6">
    <source>
        <dbReference type="ARBA" id="ARBA00035294"/>
    </source>
</evidence>
<comment type="function">
    <text evidence="7">Binds together with bS18 to 16S ribosomal RNA.</text>
</comment>
<keyword evidence="2 7" id="KW-0699">rRNA-binding</keyword>
<dbReference type="PROSITE" id="PS01048">
    <property type="entry name" value="RIBOSOMAL_S6"/>
    <property type="match status" value="1"/>
</dbReference>
<evidence type="ECO:0000313" key="9">
    <source>
        <dbReference type="Proteomes" id="UP000034264"/>
    </source>
</evidence>